<feature type="transmembrane region" description="Helical" evidence="1">
    <location>
        <begin position="65"/>
        <end position="86"/>
    </location>
</feature>
<keyword evidence="1" id="KW-0812">Transmembrane</keyword>
<keyword evidence="3" id="KW-1185">Reference proteome</keyword>
<keyword evidence="1" id="KW-0472">Membrane</keyword>
<sequence length="114" mass="12940">MVVEMNCTVSCGIPTTLVMKGELIYEADFIEAGQYVAQVFENIAEVTSIFGSISRWVYETIFEKLFGFGILVLIVVTLCIAIKFFFWTTVSVYAPTTAFAVGRRRNRKNRHKLL</sequence>
<gene>
    <name evidence="2" type="ORF">CRE_22794</name>
</gene>
<organism evidence="3">
    <name type="scientific">Caenorhabditis remanei</name>
    <name type="common">Caenorhabditis vulgaris</name>
    <dbReference type="NCBI Taxonomy" id="31234"/>
    <lineage>
        <taxon>Eukaryota</taxon>
        <taxon>Metazoa</taxon>
        <taxon>Ecdysozoa</taxon>
        <taxon>Nematoda</taxon>
        <taxon>Chromadorea</taxon>
        <taxon>Rhabditida</taxon>
        <taxon>Rhabditina</taxon>
        <taxon>Rhabditomorpha</taxon>
        <taxon>Rhabditoidea</taxon>
        <taxon>Rhabditidae</taxon>
        <taxon>Peloderinae</taxon>
        <taxon>Caenorhabditis</taxon>
    </lineage>
</organism>
<evidence type="ECO:0000313" key="2">
    <source>
        <dbReference type="EMBL" id="EFP02045.1"/>
    </source>
</evidence>
<keyword evidence="1" id="KW-1133">Transmembrane helix</keyword>
<protein>
    <submittedName>
        <fullName evidence="2">Uncharacterized protein</fullName>
    </submittedName>
</protein>
<dbReference type="EMBL" id="DS268445">
    <property type="protein sequence ID" value="EFP02045.1"/>
    <property type="molecule type" value="Genomic_DNA"/>
</dbReference>
<name>E3MHK5_CAERE</name>
<dbReference type="Proteomes" id="UP000008281">
    <property type="component" value="Unassembled WGS sequence"/>
</dbReference>
<reference evidence="2" key="1">
    <citation type="submission" date="2007-07" db="EMBL/GenBank/DDBJ databases">
        <title>PCAP assembly of the Caenorhabditis remanei genome.</title>
        <authorList>
            <consortium name="The Caenorhabditis remanei Sequencing Consortium"/>
            <person name="Wilson R.K."/>
        </authorList>
    </citation>
    <scope>NUCLEOTIDE SEQUENCE [LARGE SCALE GENOMIC DNA]</scope>
    <source>
        <strain evidence="2">PB4641</strain>
    </source>
</reference>
<evidence type="ECO:0000313" key="3">
    <source>
        <dbReference type="Proteomes" id="UP000008281"/>
    </source>
</evidence>
<evidence type="ECO:0000256" key="1">
    <source>
        <dbReference type="SAM" id="Phobius"/>
    </source>
</evidence>
<dbReference type="STRING" id="31234.E3MHK5"/>
<dbReference type="InParanoid" id="E3MHK5"/>
<dbReference type="HOGENOM" id="CLU_2123363_0_0_1"/>
<proteinExistence type="predicted"/>
<dbReference type="AlphaFoldDB" id="E3MHK5"/>
<accession>E3MHK5</accession>
<dbReference type="OrthoDB" id="10543890at2759"/>